<keyword evidence="12" id="KW-1280">Immunoglobulin</keyword>
<dbReference type="EMBL" id="KE163715">
    <property type="protein sequence ID" value="EPQ13430.1"/>
    <property type="molecule type" value="Genomic_DNA"/>
</dbReference>
<dbReference type="InterPro" id="IPR003599">
    <property type="entry name" value="Ig_sub"/>
</dbReference>
<dbReference type="Proteomes" id="UP000052978">
    <property type="component" value="Unassembled WGS sequence"/>
</dbReference>
<dbReference type="PANTHER" id="PTHR23267">
    <property type="entry name" value="IMMUNOGLOBULIN LIGHT CHAIN"/>
    <property type="match status" value="1"/>
</dbReference>
<organism evidence="15 16">
    <name type="scientific">Myotis brandtii</name>
    <name type="common">Brandt's bat</name>
    <dbReference type="NCBI Taxonomy" id="109478"/>
    <lineage>
        <taxon>Eukaryota</taxon>
        <taxon>Metazoa</taxon>
        <taxon>Chordata</taxon>
        <taxon>Craniata</taxon>
        <taxon>Vertebrata</taxon>
        <taxon>Euteleostomi</taxon>
        <taxon>Mammalia</taxon>
        <taxon>Eutheria</taxon>
        <taxon>Laurasiatheria</taxon>
        <taxon>Chiroptera</taxon>
        <taxon>Yangochiroptera</taxon>
        <taxon>Vespertilionidae</taxon>
        <taxon>Myotis</taxon>
    </lineage>
</organism>
<keyword evidence="4" id="KW-0964">Secreted</keyword>
<evidence type="ECO:0000259" key="14">
    <source>
        <dbReference type="PROSITE" id="PS50835"/>
    </source>
</evidence>
<dbReference type="AlphaFoldDB" id="S7NAV7"/>
<keyword evidence="8" id="KW-0472">Membrane</keyword>
<dbReference type="InterPro" id="IPR013106">
    <property type="entry name" value="Ig_V-set"/>
</dbReference>
<accession>S7NAV7</accession>
<dbReference type="GO" id="GO:0005576">
    <property type="term" value="C:extracellular region"/>
    <property type="evidence" value="ECO:0007669"/>
    <property type="project" value="UniProtKB-SubCell"/>
</dbReference>
<evidence type="ECO:0000256" key="13">
    <source>
        <dbReference type="SAM" id="SignalP"/>
    </source>
</evidence>
<keyword evidence="16" id="KW-1185">Reference proteome</keyword>
<evidence type="ECO:0000256" key="10">
    <source>
        <dbReference type="ARBA" id="ARBA00023319"/>
    </source>
</evidence>
<dbReference type="GO" id="GO:0019814">
    <property type="term" value="C:immunoglobulin complex"/>
    <property type="evidence" value="ECO:0007669"/>
    <property type="project" value="UniProtKB-KW"/>
</dbReference>
<keyword evidence="9" id="KW-1015">Disulfide bond</keyword>
<evidence type="ECO:0000256" key="4">
    <source>
        <dbReference type="ARBA" id="ARBA00022525"/>
    </source>
</evidence>
<evidence type="ECO:0000256" key="6">
    <source>
        <dbReference type="ARBA" id="ARBA00022859"/>
    </source>
</evidence>
<comment type="subcellular location">
    <subcellularLocation>
        <location evidence="1">Cell membrane</location>
    </subcellularLocation>
    <subcellularLocation>
        <location evidence="2">Secreted</location>
    </subcellularLocation>
</comment>
<comment type="subunit">
    <text evidence="11">Immunoglobulins are composed of two identical heavy chains and two identical light chains; disulfide-linked.</text>
</comment>
<proteinExistence type="predicted"/>
<evidence type="ECO:0000256" key="12">
    <source>
        <dbReference type="ARBA" id="ARBA00043265"/>
    </source>
</evidence>
<evidence type="ECO:0000256" key="9">
    <source>
        <dbReference type="ARBA" id="ARBA00023157"/>
    </source>
</evidence>
<reference evidence="15 16" key="1">
    <citation type="journal article" date="2013" name="Nat. Commun.">
        <title>Genome analysis reveals insights into physiology and longevity of the Brandt's bat Myotis brandtii.</title>
        <authorList>
            <person name="Seim I."/>
            <person name="Fang X."/>
            <person name="Xiong Z."/>
            <person name="Lobanov A.V."/>
            <person name="Huang Z."/>
            <person name="Ma S."/>
            <person name="Feng Y."/>
            <person name="Turanov A.A."/>
            <person name="Zhu Y."/>
            <person name="Lenz T.L."/>
            <person name="Gerashchenko M.V."/>
            <person name="Fan D."/>
            <person name="Hee Yim S."/>
            <person name="Yao X."/>
            <person name="Jordan D."/>
            <person name="Xiong Y."/>
            <person name="Ma Y."/>
            <person name="Lyapunov A.N."/>
            <person name="Chen G."/>
            <person name="Kulakova O.I."/>
            <person name="Sun Y."/>
            <person name="Lee S.G."/>
            <person name="Bronson R.T."/>
            <person name="Moskalev A.A."/>
            <person name="Sunyaev S.R."/>
            <person name="Zhang G."/>
            <person name="Krogh A."/>
            <person name="Wang J."/>
            <person name="Gladyshev V.N."/>
        </authorList>
    </citation>
    <scope>NUCLEOTIDE SEQUENCE [LARGE SCALE GENOMIC DNA]</scope>
</reference>
<dbReference type="InterPro" id="IPR036179">
    <property type="entry name" value="Ig-like_dom_sf"/>
</dbReference>
<dbReference type="SMART" id="SM00409">
    <property type="entry name" value="IG"/>
    <property type="match status" value="2"/>
</dbReference>
<evidence type="ECO:0000256" key="7">
    <source>
        <dbReference type="ARBA" id="ARBA00023130"/>
    </source>
</evidence>
<evidence type="ECO:0000256" key="3">
    <source>
        <dbReference type="ARBA" id="ARBA00022475"/>
    </source>
</evidence>
<evidence type="ECO:0000313" key="16">
    <source>
        <dbReference type="Proteomes" id="UP000052978"/>
    </source>
</evidence>
<keyword evidence="10" id="KW-0393">Immunoglobulin domain</keyword>
<dbReference type="InterPro" id="IPR007110">
    <property type="entry name" value="Ig-like_dom"/>
</dbReference>
<evidence type="ECO:0000256" key="1">
    <source>
        <dbReference type="ARBA" id="ARBA00004236"/>
    </source>
</evidence>
<dbReference type="SMART" id="SM00406">
    <property type="entry name" value="IGv"/>
    <property type="match status" value="2"/>
</dbReference>
<name>S7NAV7_MYOBR</name>
<evidence type="ECO:0000256" key="5">
    <source>
        <dbReference type="ARBA" id="ARBA00022729"/>
    </source>
</evidence>
<dbReference type="SUPFAM" id="SSF48726">
    <property type="entry name" value="Immunoglobulin"/>
    <property type="match status" value="2"/>
</dbReference>
<keyword evidence="5 13" id="KW-0732">Signal</keyword>
<dbReference type="PROSITE" id="PS50835">
    <property type="entry name" value="IG_LIKE"/>
    <property type="match status" value="2"/>
</dbReference>
<evidence type="ECO:0000256" key="2">
    <source>
        <dbReference type="ARBA" id="ARBA00004613"/>
    </source>
</evidence>
<feature type="chain" id="PRO_5004543278" evidence="13">
    <location>
        <begin position="19"/>
        <end position="302"/>
    </location>
</feature>
<feature type="domain" description="Ig-like" evidence="14">
    <location>
        <begin position="5"/>
        <end position="126"/>
    </location>
</feature>
<dbReference type="InterPro" id="IPR050150">
    <property type="entry name" value="IgV_Light_Chain"/>
</dbReference>
<keyword evidence="6" id="KW-0391">Immunity</keyword>
<feature type="signal peptide" evidence="13">
    <location>
        <begin position="1"/>
        <end position="18"/>
    </location>
</feature>
<dbReference type="GO" id="GO:0002250">
    <property type="term" value="P:adaptive immune response"/>
    <property type="evidence" value="ECO:0007669"/>
    <property type="project" value="UniProtKB-KW"/>
</dbReference>
<sequence length="302" mass="32790">MSWTPLLLLLALCPGSRSQAVVTQEPGMTVSPGGTVTLTCGSSTGAVTDGHYPYWIQQKPGQVPRTLIYNTDKKHSWTPARFSGSIQGGKAALTLSGAQPEDEAEYYCWLYFSGAHHKSRSQAVVTQEPEMTVSSGGTVTLTCGSSTGAVTDGHYPYWFQQTPGHTPRTLIYNTNNRHSWTPARFSGSIRGGKAALTLAGAQPEDEAVYHCWLVYSGARHRLKSGQLPKECSLVLPKLSFKGRPCQMKFTIPAAACPGERVCNEPGQNRDRVQLGPTQGTPQMRRSVRPYVFLNMRSVPGSG</sequence>
<dbReference type="InterPro" id="IPR013783">
    <property type="entry name" value="Ig-like_fold"/>
</dbReference>
<dbReference type="Gene3D" id="2.60.40.10">
    <property type="entry name" value="Immunoglobulins"/>
    <property type="match status" value="2"/>
</dbReference>
<keyword evidence="3" id="KW-1003">Cell membrane</keyword>
<protein>
    <submittedName>
        <fullName evidence="15">Ig lambda chain V region 4A</fullName>
    </submittedName>
</protein>
<evidence type="ECO:0000256" key="11">
    <source>
        <dbReference type="ARBA" id="ARBA00038737"/>
    </source>
</evidence>
<keyword evidence="7" id="KW-1064">Adaptive immunity</keyword>
<dbReference type="FunFam" id="2.60.40.10:FF:001479">
    <property type="entry name" value="Immunoglobulin lambda variable 7-43"/>
    <property type="match status" value="2"/>
</dbReference>
<dbReference type="Pfam" id="PF07686">
    <property type="entry name" value="V-set"/>
    <property type="match status" value="2"/>
</dbReference>
<evidence type="ECO:0000256" key="8">
    <source>
        <dbReference type="ARBA" id="ARBA00023136"/>
    </source>
</evidence>
<feature type="domain" description="Ig-like" evidence="14">
    <location>
        <begin position="133"/>
        <end position="211"/>
    </location>
</feature>
<evidence type="ECO:0000313" key="15">
    <source>
        <dbReference type="EMBL" id="EPQ13430.1"/>
    </source>
</evidence>
<gene>
    <name evidence="15" type="ORF">D623_10001439</name>
</gene>
<dbReference type="GO" id="GO:0005886">
    <property type="term" value="C:plasma membrane"/>
    <property type="evidence" value="ECO:0007669"/>
    <property type="project" value="UniProtKB-SubCell"/>
</dbReference>